<dbReference type="SFLD" id="SFLDS00003">
    <property type="entry name" value="Haloacid_Dehalogenase"/>
    <property type="match status" value="1"/>
</dbReference>
<dbReference type="SUPFAM" id="SSF81653">
    <property type="entry name" value="Calcium ATPase, transduction domain A"/>
    <property type="match status" value="1"/>
</dbReference>
<dbReference type="NCBIfam" id="TIGR01494">
    <property type="entry name" value="ATPase_P-type"/>
    <property type="match status" value="2"/>
</dbReference>
<dbReference type="InterPro" id="IPR023298">
    <property type="entry name" value="ATPase_P-typ_TM_dom_sf"/>
</dbReference>
<dbReference type="Gene3D" id="1.20.1110.10">
    <property type="entry name" value="Calcium-transporting ATPase, transmembrane domain"/>
    <property type="match status" value="1"/>
</dbReference>
<reference evidence="8 9" key="1">
    <citation type="submission" date="2020-08" db="EMBL/GenBank/DDBJ databases">
        <title>Genome sequence of Erysipelothrix inopinata DSM 15511T.</title>
        <authorList>
            <person name="Hyun D.-W."/>
            <person name="Bae J.-W."/>
        </authorList>
    </citation>
    <scope>NUCLEOTIDE SEQUENCE [LARGE SCALE GENOMIC DNA]</scope>
    <source>
        <strain evidence="8 9">DSM 15511</strain>
    </source>
</reference>
<feature type="transmembrane region" description="Helical" evidence="6">
    <location>
        <begin position="213"/>
        <end position="231"/>
    </location>
</feature>
<dbReference type="KEGG" id="eio:H9L01_05790"/>
<dbReference type="GO" id="GO:0005524">
    <property type="term" value="F:ATP binding"/>
    <property type="evidence" value="ECO:0007669"/>
    <property type="project" value="InterPro"/>
</dbReference>
<dbReference type="Gene3D" id="3.40.50.1000">
    <property type="entry name" value="HAD superfamily/HAD-like"/>
    <property type="match status" value="1"/>
</dbReference>
<sequence length="765" mass="84449">MNVHTGLTQEEIKQRIKNKQTNAVINRKLKSNWEIIITNTFNPFNLYNMVIAAALIYVGAFSSLMFMGVIISNTLVFIIQEMRARKLIEKLQIIVSPKTWVLREGKEVLIKNEEIVLDDILILKAGNQISVDATILSGSLEVNESLLTGEVDAIEKNINDQLFSGSYVVSGECHAIAKHVGIDSYAMKLTHHAVSERPVTSKLLYTFKRVTKITSLFVLPMGALLIYQGLIVRHQPLNSIVVNTASALLGMLPQGLVLLTTTSLVASMIKLGNKRALIQELYAIESLSQVDALCLDKTGTITYGKLSVIDTLALDDSFEDAIERYAKNNIDSNFTADALKEHFNKGHAESIHSMIPFSSERKWAALNFESNLNIIMGAPEVLAPDLNTPEKITQAIQNGSRIILLGSCELPIEKNEPLQPVKPLGFIILEDQIREDAKDAIAFFQDNGVAVKIISGDNPITVSKIAEKVGVLDANNTVDARTLHTEEALHDAILNHSVIGRATPAQKLEFVKQLQSEGNHVAMTGDGINDVLALKTANCAIAMGEGSDAALNVSQVIVTDGRLSTLVDVLKEGRNVIHNITRSASMFYLRTLMTFFVTFAAIAMVIPFPFVPLQVTLTNIFASGLPSLLLLFEKNYSKPEIKISQHVLRYSLPSALAIIITWVLLNIFRGPLGLSLAHTQTISFFINGVMSMYLIFLIYSPMNRYRKIVYVLNCIGFVGSIMIMRPLLQLTTLTYFEVALTVGFCSLAVFINTAIYNLILRISKQ</sequence>
<dbReference type="InterPro" id="IPR059000">
    <property type="entry name" value="ATPase_P-type_domA"/>
</dbReference>
<evidence type="ECO:0000259" key="7">
    <source>
        <dbReference type="Pfam" id="PF00122"/>
    </source>
</evidence>
<accession>A0A7G9RWC9</accession>
<evidence type="ECO:0000256" key="5">
    <source>
        <dbReference type="ARBA" id="ARBA00023136"/>
    </source>
</evidence>
<dbReference type="InterPro" id="IPR023214">
    <property type="entry name" value="HAD_sf"/>
</dbReference>
<dbReference type="PRINTS" id="PR00119">
    <property type="entry name" value="CATATPASE"/>
</dbReference>
<feature type="domain" description="P-type ATPase A" evidence="7">
    <location>
        <begin position="96"/>
        <end position="191"/>
    </location>
</feature>
<feature type="transmembrane region" description="Helical" evidence="6">
    <location>
        <begin position="251"/>
        <end position="269"/>
    </location>
</feature>
<organism evidence="8 9">
    <name type="scientific">Erysipelothrix inopinata</name>
    <dbReference type="NCBI Taxonomy" id="225084"/>
    <lineage>
        <taxon>Bacteria</taxon>
        <taxon>Bacillati</taxon>
        <taxon>Bacillota</taxon>
        <taxon>Erysipelotrichia</taxon>
        <taxon>Erysipelotrichales</taxon>
        <taxon>Erysipelotrichaceae</taxon>
        <taxon>Erysipelothrix</taxon>
    </lineage>
</organism>
<dbReference type="SUPFAM" id="SSF81665">
    <property type="entry name" value="Calcium ATPase, transmembrane domain M"/>
    <property type="match status" value="1"/>
</dbReference>
<proteinExistence type="predicted"/>
<dbReference type="GO" id="GO:0016887">
    <property type="term" value="F:ATP hydrolysis activity"/>
    <property type="evidence" value="ECO:0007669"/>
    <property type="project" value="InterPro"/>
</dbReference>
<dbReference type="InterPro" id="IPR036412">
    <property type="entry name" value="HAD-like_sf"/>
</dbReference>
<feature type="transmembrane region" description="Helical" evidence="6">
    <location>
        <begin position="652"/>
        <end position="669"/>
    </location>
</feature>
<keyword evidence="2 6" id="KW-0812">Transmembrane</keyword>
<dbReference type="Gene3D" id="2.70.150.10">
    <property type="entry name" value="Calcium-transporting ATPase, cytoplasmic transduction domain A"/>
    <property type="match status" value="1"/>
</dbReference>
<dbReference type="Pfam" id="PF00122">
    <property type="entry name" value="E1-E2_ATPase"/>
    <property type="match status" value="1"/>
</dbReference>
<keyword evidence="5 6" id="KW-0472">Membrane</keyword>
<dbReference type="Gene3D" id="3.40.1110.10">
    <property type="entry name" value="Calcium-transporting ATPase, cytoplasmic domain N"/>
    <property type="match status" value="1"/>
</dbReference>
<dbReference type="RefSeq" id="WP_187533038.1">
    <property type="nucleotide sequence ID" value="NZ_CBCSHU010000002.1"/>
</dbReference>
<name>A0A7G9RWC9_9FIRM</name>
<dbReference type="InterPro" id="IPR023299">
    <property type="entry name" value="ATPase_P-typ_cyto_dom_N"/>
</dbReference>
<feature type="transmembrane region" description="Helical" evidence="6">
    <location>
        <begin position="49"/>
        <end position="79"/>
    </location>
</feature>
<dbReference type="Proteomes" id="UP000515928">
    <property type="component" value="Chromosome"/>
</dbReference>
<dbReference type="InterPro" id="IPR001757">
    <property type="entry name" value="P_typ_ATPase"/>
</dbReference>
<dbReference type="PANTHER" id="PTHR42861">
    <property type="entry name" value="CALCIUM-TRANSPORTING ATPASE"/>
    <property type="match status" value="1"/>
</dbReference>
<dbReference type="SFLD" id="SFLDF00027">
    <property type="entry name" value="p-type_atpase"/>
    <property type="match status" value="1"/>
</dbReference>
<dbReference type="InterPro" id="IPR018303">
    <property type="entry name" value="ATPase_P-typ_P_site"/>
</dbReference>
<feature type="transmembrane region" description="Helical" evidence="6">
    <location>
        <begin position="612"/>
        <end position="632"/>
    </location>
</feature>
<dbReference type="PROSITE" id="PS00154">
    <property type="entry name" value="ATPASE_E1_E2"/>
    <property type="match status" value="1"/>
</dbReference>
<comment type="subcellular location">
    <subcellularLocation>
        <location evidence="1">Membrane</location>
        <topology evidence="1">Multi-pass membrane protein</topology>
    </subcellularLocation>
</comment>
<dbReference type="Pfam" id="PF00702">
    <property type="entry name" value="Hydrolase"/>
    <property type="match status" value="1"/>
</dbReference>
<dbReference type="AlphaFoldDB" id="A0A7G9RWC9"/>
<feature type="transmembrane region" description="Helical" evidence="6">
    <location>
        <begin position="708"/>
        <end position="728"/>
    </location>
</feature>
<feature type="transmembrane region" description="Helical" evidence="6">
    <location>
        <begin position="734"/>
        <end position="759"/>
    </location>
</feature>
<dbReference type="SUPFAM" id="SSF56784">
    <property type="entry name" value="HAD-like"/>
    <property type="match status" value="1"/>
</dbReference>
<dbReference type="InterPro" id="IPR008250">
    <property type="entry name" value="ATPase_P-typ_transduc_dom_A_sf"/>
</dbReference>
<evidence type="ECO:0000256" key="2">
    <source>
        <dbReference type="ARBA" id="ARBA00022692"/>
    </source>
</evidence>
<gene>
    <name evidence="8" type="ORF">H9L01_05790</name>
</gene>
<evidence type="ECO:0000256" key="4">
    <source>
        <dbReference type="ARBA" id="ARBA00022989"/>
    </source>
</evidence>
<keyword evidence="3" id="KW-1278">Translocase</keyword>
<feature type="transmembrane region" description="Helical" evidence="6">
    <location>
        <begin position="681"/>
        <end position="699"/>
    </location>
</feature>
<feature type="transmembrane region" description="Helical" evidence="6">
    <location>
        <begin position="587"/>
        <end position="606"/>
    </location>
</feature>
<dbReference type="EMBL" id="CP060715">
    <property type="protein sequence ID" value="QNN59904.1"/>
    <property type="molecule type" value="Genomic_DNA"/>
</dbReference>
<keyword evidence="4 6" id="KW-1133">Transmembrane helix</keyword>
<protein>
    <submittedName>
        <fullName evidence="8">HAD-IC family P-type ATPase</fullName>
    </submittedName>
</protein>
<evidence type="ECO:0000256" key="1">
    <source>
        <dbReference type="ARBA" id="ARBA00004141"/>
    </source>
</evidence>
<evidence type="ECO:0000313" key="9">
    <source>
        <dbReference type="Proteomes" id="UP000515928"/>
    </source>
</evidence>
<evidence type="ECO:0000256" key="6">
    <source>
        <dbReference type="SAM" id="Phobius"/>
    </source>
</evidence>
<keyword evidence="9" id="KW-1185">Reference proteome</keyword>
<dbReference type="GO" id="GO:0016020">
    <property type="term" value="C:membrane"/>
    <property type="evidence" value="ECO:0007669"/>
    <property type="project" value="UniProtKB-SubCell"/>
</dbReference>
<evidence type="ECO:0000313" key="8">
    <source>
        <dbReference type="EMBL" id="QNN59904.1"/>
    </source>
</evidence>
<dbReference type="InterPro" id="IPR044492">
    <property type="entry name" value="P_typ_ATPase_HD_dom"/>
</dbReference>
<evidence type="ECO:0000256" key="3">
    <source>
        <dbReference type="ARBA" id="ARBA00022967"/>
    </source>
</evidence>
<dbReference type="SFLD" id="SFLDG00002">
    <property type="entry name" value="C1.7:_P-type_atpase_like"/>
    <property type="match status" value="1"/>
</dbReference>